<evidence type="ECO:0000256" key="1">
    <source>
        <dbReference type="SAM" id="MobiDB-lite"/>
    </source>
</evidence>
<dbReference type="Proteomes" id="UP000789396">
    <property type="component" value="Unassembled WGS sequence"/>
</dbReference>
<reference evidence="2" key="1">
    <citation type="submission" date="2021-06" db="EMBL/GenBank/DDBJ databases">
        <authorList>
            <person name="Kallberg Y."/>
            <person name="Tangrot J."/>
            <person name="Rosling A."/>
        </authorList>
    </citation>
    <scope>NUCLEOTIDE SEQUENCE</scope>
    <source>
        <strain evidence="2">IN212</strain>
    </source>
</reference>
<organism evidence="2 3">
    <name type="scientific">Racocetra fulgida</name>
    <dbReference type="NCBI Taxonomy" id="60492"/>
    <lineage>
        <taxon>Eukaryota</taxon>
        <taxon>Fungi</taxon>
        <taxon>Fungi incertae sedis</taxon>
        <taxon>Mucoromycota</taxon>
        <taxon>Glomeromycotina</taxon>
        <taxon>Glomeromycetes</taxon>
        <taxon>Diversisporales</taxon>
        <taxon>Gigasporaceae</taxon>
        <taxon>Racocetra</taxon>
    </lineage>
</organism>
<accession>A0A9N9CDP1</accession>
<name>A0A9N9CDP1_9GLOM</name>
<dbReference type="AlphaFoldDB" id="A0A9N9CDP1"/>
<evidence type="ECO:0000313" key="2">
    <source>
        <dbReference type="EMBL" id="CAG8595239.1"/>
    </source>
</evidence>
<sequence>MSKLNQELSSIYSNDTNKDNIETFSKDLDNENEDDEIEDEDAMQQVIEKWIEMLEDEATENIK</sequence>
<proteinExistence type="predicted"/>
<dbReference type="EMBL" id="CAJVPZ010008182">
    <property type="protein sequence ID" value="CAG8595239.1"/>
    <property type="molecule type" value="Genomic_DNA"/>
</dbReference>
<feature type="region of interest" description="Disordered" evidence="1">
    <location>
        <begin position="1"/>
        <end position="39"/>
    </location>
</feature>
<gene>
    <name evidence="2" type="ORF">RFULGI_LOCUS6391</name>
</gene>
<comment type="caution">
    <text evidence="2">The sequence shown here is derived from an EMBL/GenBank/DDBJ whole genome shotgun (WGS) entry which is preliminary data.</text>
</comment>
<protein>
    <submittedName>
        <fullName evidence="2">4172_t:CDS:1</fullName>
    </submittedName>
</protein>
<evidence type="ECO:0000313" key="3">
    <source>
        <dbReference type="Proteomes" id="UP000789396"/>
    </source>
</evidence>
<keyword evidence="3" id="KW-1185">Reference proteome</keyword>
<feature type="compositionally biased region" description="Acidic residues" evidence="1">
    <location>
        <begin position="30"/>
        <end position="39"/>
    </location>
</feature>
<feature type="compositionally biased region" description="Polar residues" evidence="1">
    <location>
        <begin position="1"/>
        <end position="15"/>
    </location>
</feature>
<feature type="compositionally biased region" description="Basic and acidic residues" evidence="1">
    <location>
        <begin position="16"/>
        <end position="29"/>
    </location>
</feature>